<reference evidence="1" key="1">
    <citation type="journal article" date="2022" name="Cell">
        <title>Design, construction, and in vivo augmentation of a complex gut microbiome.</title>
        <authorList>
            <person name="Cheng A.G."/>
            <person name="Ho P.Y."/>
            <person name="Aranda-Diaz A."/>
            <person name="Jain S."/>
            <person name="Yu F.B."/>
            <person name="Meng X."/>
            <person name="Wang M."/>
            <person name="Iakiviak M."/>
            <person name="Nagashima K."/>
            <person name="Zhao A."/>
            <person name="Murugkar P."/>
            <person name="Patil A."/>
            <person name="Atabakhsh K."/>
            <person name="Weakley A."/>
            <person name="Yan J."/>
            <person name="Brumbaugh A.R."/>
            <person name="Higginbottom S."/>
            <person name="Dimas A."/>
            <person name="Shiver A.L."/>
            <person name="Deutschbauer A."/>
            <person name="Neff N."/>
            <person name="Sonnenburg J.L."/>
            <person name="Huang K.C."/>
            <person name="Fischbach M.A."/>
        </authorList>
    </citation>
    <scope>NUCLEOTIDE SEQUENCE</scope>
    <source>
        <strain evidence="1">DSM 19829</strain>
    </source>
</reference>
<dbReference type="SFLD" id="SFLDG01129">
    <property type="entry name" value="C1.5:_HAD__Beta-PGM__Phosphata"/>
    <property type="match status" value="1"/>
</dbReference>
<dbReference type="Proteomes" id="UP001060164">
    <property type="component" value="Chromosome"/>
</dbReference>
<dbReference type="PANTHER" id="PTHR43434:SF1">
    <property type="entry name" value="PHOSPHOGLYCOLATE PHOSPHATASE"/>
    <property type="match status" value="1"/>
</dbReference>
<dbReference type="SFLD" id="SFLDS00003">
    <property type="entry name" value="Haloacid_Dehalogenase"/>
    <property type="match status" value="1"/>
</dbReference>
<keyword evidence="2" id="KW-1185">Reference proteome</keyword>
<dbReference type="InterPro" id="IPR023214">
    <property type="entry name" value="HAD_sf"/>
</dbReference>
<dbReference type="GO" id="GO:0016787">
    <property type="term" value="F:hydrolase activity"/>
    <property type="evidence" value="ECO:0007669"/>
    <property type="project" value="UniProtKB-KW"/>
</dbReference>
<keyword evidence="1" id="KW-0378">Hydrolase</keyword>
<accession>A0ABY5VEG8</accession>
<evidence type="ECO:0000313" key="1">
    <source>
        <dbReference type="EMBL" id="UWP58651.1"/>
    </source>
</evidence>
<dbReference type="NCBIfam" id="TIGR01509">
    <property type="entry name" value="HAD-SF-IA-v3"/>
    <property type="match status" value="1"/>
</dbReference>
<dbReference type="PRINTS" id="PR00413">
    <property type="entry name" value="HADHALOGNASE"/>
</dbReference>
<dbReference type="EMBL" id="CP102290">
    <property type="protein sequence ID" value="UWP58651.1"/>
    <property type="molecule type" value="Genomic_DNA"/>
</dbReference>
<sequence>MYKACLFDLDGTLLDTVESIAHVANQVLTHYGLDSVPVELFNYFAGDGADELIRRCFVKTGGDLSYLDEARQMYRDLFAKDPLYHVRAYEGMPETLLELRERGVHLAVCTNKPHPAAVGAIHGIYGDGLFDVIQGQMPSIPRKPAPDSALLIAHRLGVKPEECMYVGDTDTDMKTGNRACMLTIGVLWGFRERGELEEHHAHYIIERPEELLDIQRKRGKYHAELQ</sequence>
<dbReference type="SFLD" id="SFLDG01135">
    <property type="entry name" value="C1.5.6:_HAD__Beta-PGM__Phospha"/>
    <property type="match status" value="1"/>
</dbReference>
<dbReference type="RefSeq" id="WP_028529001.1">
    <property type="nucleotide sequence ID" value="NZ_CABLBR010000018.1"/>
</dbReference>
<dbReference type="SUPFAM" id="SSF56784">
    <property type="entry name" value="HAD-like"/>
    <property type="match status" value="1"/>
</dbReference>
<dbReference type="Gene3D" id="3.40.50.1000">
    <property type="entry name" value="HAD superfamily/HAD-like"/>
    <property type="match status" value="1"/>
</dbReference>
<evidence type="ECO:0000313" key="2">
    <source>
        <dbReference type="Proteomes" id="UP001060164"/>
    </source>
</evidence>
<dbReference type="PANTHER" id="PTHR43434">
    <property type="entry name" value="PHOSPHOGLYCOLATE PHOSPHATASE"/>
    <property type="match status" value="1"/>
</dbReference>
<organism evidence="1 2">
    <name type="scientific">Ruminococcus gauvreauii</name>
    <dbReference type="NCBI Taxonomy" id="438033"/>
    <lineage>
        <taxon>Bacteria</taxon>
        <taxon>Bacillati</taxon>
        <taxon>Bacillota</taxon>
        <taxon>Clostridia</taxon>
        <taxon>Eubacteriales</taxon>
        <taxon>Oscillospiraceae</taxon>
        <taxon>Ruminococcus</taxon>
    </lineage>
</organism>
<dbReference type="Pfam" id="PF13419">
    <property type="entry name" value="HAD_2"/>
    <property type="match status" value="1"/>
</dbReference>
<protein>
    <submittedName>
        <fullName evidence="1">HAD family hydrolase</fullName>
    </submittedName>
</protein>
<dbReference type="InterPro" id="IPR050155">
    <property type="entry name" value="HAD-like_hydrolase_sf"/>
</dbReference>
<gene>
    <name evidence="1" type="ORF">NQ502_14900</name>
</gene>
<dbReference type="InterPro" id="IPR006439">
    <property type="entry name" value="HAD-SF_hydro_IA"/>
</dbReference>
<dbReference type="InterPro" id="IPR023198">
    <property type="entry name" value="PGP-like_dom2"/>
</dbReference>
<proteinExistence type="predicted"/>
<name>A0ABY5VEG8_9FIRM</name>
<dbReference type="InterPro" id="IPR036412">
    <property type="entry name" value="HAD-like_sf"/>
</dbReference>
<dbReference type="InterPro" id="IPR041492">
    <property type="entry name" value="HAD_2"/>
</dbReference>
<dbReference type="NCBIfam" id="TIGR01549">
    <property type="entry name" value="HAD-SF-IA-v1"/>
    <property type="match status" value="1"/>
</dbReference>
<dbReference type="Gene3D" id="1.10.150.240">
    <property type="entry name" value="Putative phosphatase, domain 2"/>
    <property type="match status" value="1"/>
</dbReference>